<feature type="domain" description="SGNH hydrolase-type esterase" evidence="4">
    <location>
        <begin position="36"/>
        <end position="205"/>
    </location>
</feature>
<dbReference type="PANTHER" id="PTHR22901">
    <property type="entry name" value="SIALATE O-ACETYLESTERASE"/>
    <property type="match status" value="1"/>
</dbReference>
<evidence type="ECO:0000256" key="2">
    <source>
        <dbReference type="SAM" id="SignalP"/>
    </source>
</evidence>
<name>A0ABP9UPB7_9BACT</name>
<accession>A0ABP9UPB7</accession>
<evidence type="ECO:0000313" key="6">
    <source>
        <dbReference type="Proteomes" id="UP001476282"/>
    </source>
</evidence>
<protein>
    <recommendedName>
        <fullName evidence="7">Acetylxylan esterase</fullName>
    </recommendedName>
</protein>
<dbReference type="Proteomes" id="UP001476282">
    <property type="component" value="Unassembled WGS sequence"/>
</dbReference>
<dbReference type="InterPro" id="IPR005181">
    <property type="entry name" value="SASA"/>
</dbReference>
<evidence type="ECO:0008006" key="7">
    <source>
        <dbReference type="Google" id="ProtNLM"/>
    </source>
</evidence>
<dbReference type="Gene3D" id="3.40.50.1110">
    <property type="entry name" value="SGNH hydrolase"/>
    <property type="match status" value="3"/>
</dbReference>
<keyword evidence="6" id="KW-1185">Reference proteome</keyword>
<organism evidence="5 6">
    <name type="scientific">Haloferula sargassicola</name>
    <dbReference type="NCBI Taxonomy" id="490096"/>
    <lineage>
        <taxon>Bacteria</taxon>
        <taxon>Pseudomonadati</taxon>
        <taxon>Verrucomicrobiota</taxon>
        <taxon>Verrucomicrobiia</taxon>
        <taxon>Verrucomicrobiales</taxon>
        <taxon>Verrucomicrobiaceae</taxon>
        <taxon>Haloferula</taxon>
    </lineage>
</organism>
<dbReference type="SUPFAM" id="SSF49785">
    <property type="entry name" value="Galactose-binding domain-like"/>
    <property type="match status" value="1"/>
</dbReference>
<feature type="chain" id="PRO_5046927022" description="Acetylxylan esterase" evidence="2">
    <location>
        <begin position="21"/>
        <end position="912"/>
    </location>
</feature>
<dbReference type="Pfam" id="PF13472">
    <property type="entry name" value="Lipase_GDSL_2"/>
    <property type="match status" value="1"/>
</dbReference>
<keyword evidence="2" id="KW-0732">Signal</keyword>
<dbReference type="EMBL" id="BAABRI010000004">
    <property type="protein sequence ID" value="GAA5481638.1"/>
    <property type="molecule type" value="Genomic_DNA"/>
</dbReference>
<dbReference type="InterPro" id="IPR036514">
    <property type="entry name" value="SGNH_hydro_sf"/>
</dbReference>
<proteinExistence type="predicted"/>
<sequence length="912" mass="99684">MNPCRLTALALSLFSLVLRAETLDPHDFSEAIRVACVGDSITAGSGTRDGRTYPVQLQEMLGPNWDVRNFGVSGRTLMRSGDYPYWKESAYQQAMDFRPDAVVILLGANDTKPHNWRHKEAFAKDYHELVKSFAELSSKPRIYVCRPVPVVGDGNFGINEPAIQEEIAIIDRIAGEMKLELIDLHAPLEGKPELIPDRVHPDNAGSGVMAQTVAVALSGSVEPAETLVQLNSLFRDHAVLPRGVELPVWGISAPGSKLTVSFAGQEKSGTAGEDGRWTVTLDPLEADSEPSQLTVSGNRTVTVDDLLVGDVWLASGQSNMERRLGLQDGQKPIIGWEEAVRTAELPLLREYHMPRVISDAPVRDERGGWVVCTPETAEDFSAVGFFFGRDLQRNLNIPIGIIHSSWGGTRAEAWTSIGALKTMPDFAEQIRQMEAGIDHQQLVDQWIARHDPGSSKPGWSAVEIAEPNAWKVEELPLQFEKSDLGIDDGIVWFRREIELSADDAARQARLKLGRIDDQDVVWINGREIGSTGIWTAPRDYAVPPGVLKEGRNVIAVRITDTGGLGGWMDGADALKLETGEHAHSLSGPWQTRVGVDFRKTPMSLLAAREVDQPARLFNGMIAPLPPFPIKGVVWYQGESNNDNPAQYRRLLPTLIGDWRDQFQQPDLPFYVVQIAPHRDMTPQLRDAQLQAVRATPHAALVVTTDVGDAGDIHPADKQPVGHRLALAARALTYGEKIEYSGPQFRHMSADGPKAVLHFDHAGGLRSEGALKGFEIAGRDGPFFPASAEIRGETVVVGNPEVSEPAAVRYGWSHVPEANLTNGAGLPASPFDTRTMVPVVMVDADGKVHLSGEDLPFEELTQALVERLQSIEPIPDELPVVFDEHNLMGVRGAVRDAVAEALATARKSPDPGE</sequence>
<dbReference type="Pfam" id="PF03629">
    <property type="entry name" value="SASA"/>
    <property type="match status" value="1"/>
</dbReference>
<evidence type="ECO:0000256" key="1">
    <source>
        <dbReference type="ARBA" id="ARBA00022801"/>
    </source>
</evidence>
<evidence type="ECO:0000259" key="3">
    <source>
        <dbReference type="Pfam" id="PF03629"/>
    </source>
</evidence>
<evidence type="ECO:0000259" key="4">
    <source>
        <dbReference type="Pfam" id="PF13472"/>
    </source>
</evidence>
<comment type="caution">
    <text evidence="5">The sequence shown here is derived from an EMBL/GenBank/DDBJ whole genome shotgun (WGS) entry which is preliminary data.</text>
</comment>
<dbReference type="RefSeq" id="WP_353565790.1">
    <property type="nucleotide sequence ID" value="NZ_BAABRI010000004.1"/>
</dbReference>
<feature type="signal peptide" evidence="2">
    <location>
        <begin position="1"/>
        <end position="20"/>
    </location>
</feature>
<dbReference type="InterPro" id="IPR039329">
    <property type="entry name" value="SIAE"/>
</dbReference>
<dbReference type="SUPFAM" id="SSF52266">
    <property type="entry name" value="SGNH hydrolase"/>
    <property type="match status" value="2"/>
</dbReference>
<dbReference type="PANTHER" id="PTHR22901:SF0">
    <property type="entry name" value="SIALATE O-ACETYLESTERASE"/>
    <property type="match status" value="1"/>
</dbReference>
<dbReference type="InterPro" id="IPR013830">
    <property type="entry name" value="SGNH_hydro"/>
</dbReference>
<keyword evidence="1" id="KW-0378">Hydrolase</keyword>
<reference evidence="5 6" key="1">
    <citation type="submission" date="2024-02" db="EMBL/GenBank/DDBJ databases">
        <title>Haloferula sargassicola NBRC 104335.</title>
        <authorList>
            <person name="Ichikawa N."/>
            <person name="Katano-Makiyama Y."/>
            <person name="Hidaka K."/>
        </authorList>
    </citation>
    <scope>NUCLEOTIDE SEQUENCE [LARGE SCALE GENOMIC DNA]</scope>
    <source>
        <strain evidence="5 6">NBRC 104335</strain>
    </source>
</reference>
<dbReference type="InterPro" id="IPR008979">
    <property type="entry name" value="Galactose-bd-like_sf"/>
</dbReference>
<feature type="domain" description="Sialate O-acetylesterase" evidence="3">
    <location>
        <begin position="629"/>
        <end position="725"/>
    </location>
</feature>
<gene>
    <name evidence="5" type="ORF">Hsar01_00849</name>
</gene>
<evidence type="ECO:0000313" key="5">
    <source>
        <dbReference type="EMBL" id="GAA5481638.1"/>
    </source>
</evidence>